<dbReference type="AlphaFoldDB" id="A0A6C0C6Q4"/>
<reference evidence="1" key="1">
    <citation type="journal article" date="2020" name="Nature">
        <title>Giant virus diversity and host interactions through global metagenomics.</title>
        <authorList>
            <person name="Schulz F."/>
            <person name="Roux S."/>
            <person name="Paez-Espino D."/>
            <person name="Jungbluth S."/>
            <person name="Walsh D.A."/>
            <person name="Denef V.J."/>
            <person name="McMahon K.D."/>
            <person name="Konstantinidis K.T."/>
            <person name="Eloe-Fadrosh E.A."/>
            <person name="Kyrpides N.C."/>
            <person name="Woyke T."/>
        </authorList>
    </citation>
    <scope>NUCLEOTIDE SEQUENCE</scope>
    <source>
        <strain evidence="1">GVMAG-M-3300020185-33</strain>
    </source>
</reference>
<dbReference type="EMBL" id="MN739336">
    <property type="protein sequence ID" value="QHS99203.1"/>
    <property type="molecule type" value="Genomic_DNA"/>
</dbReference>
<organism evidence="1">
    <name type="scientific">viral metagenome</name>
    <dbReference type="NCBI Taxonomy" id="1070528"/>
    <lineage>
        <taxon>unclassified sequences</taxon>
        <taxon>metagenomes</taxon>
        <taxon>organismal metagenomes</taxon>
    </lineage>
</organism>
<sequence length="280" mass="33501">MAEKLIISNTDNYNKDFEFNDTKPYVGKYMELINEYLLYVVENMIIQDDTHLLFLIQRGVETITHCFKFLLMYTKNLDLTVFQCKKAVYYYIEFIGQISDTSLQHSYLQLNSKDATLFVYKKTIYDVNNIYRKSFTLTDKDQQFLNSISNIIVLFNSVLFHLLEKDRLEYSRKESIIRFALDKSNSVTYRLFNKNNYLLTDIKAELCLFAFQIFQTYDMDSIKYSNLCEIFIKKLRKYSEIDELREVKLILKDKLYNNESVSKSEELSPLRYINWILNPI</sequence>
<evidence type="ECO:0000313" key="1">
    <source>
        <dbReference type="EMBL" id="QHS99203.1"/>
    </source>
</evidence>
<accession>A0A6C0C6Q4</accession>
<protein>
    <submittedName>
        <fullName evidence="1">Uncharacterized protein</fullName>
    </submittedName>
</protein>
<name>A0A6C0C6Q4_9ZZZZ</name>
<proteinExistence type="predicted"/>